<comment type="caution">
    <text evidence="2">The sequence shown here is derived from an EMBL/GenBank/DDBJ whole genome shotgun (WGS) entry which is preliminary data.</text>
</comment>
<feature type="transmembrane region" description="Helical" evidence="1">
    <location>
        <begin position="41"/>
        <end position="64"/>
    </location>
</feature>
<dbReference type="EMBL" id="JABEMA010000136">
    <property type="protein sequence ID" value="NNH23412.1"/>
    <property type="molecule type" value="Genomic_DNA"/>
</dbReference>
<dbReference type="Pfam" id="PF13367">
    <property type="entry name" value="PrsW-protease"/>
    <property type="match status" value="1"/>
</dbReference>
<keyword evidence="2" id="KW-0482">Metalloprotease</keyword>
<gene>
    <name evidence="2" type="ORF">HLB09_09970</name>
</gene>
<keyword evidence="3" id="KW-1185">Reference proteome</keyword>
<dbReference type="PANTHER" id="PTHR36844">
    <property type="entry name" value="PROTEASE PRSW"/>
    <property type="match status" value="1"/>
</dbReference>
<keyword evidence="1" id="KW-0812">Transmembrane</keyword>
<dbReference type="InterPro" id="IPR026898">
    <property type="entry name" value="PrsW"/>
</dbReference>
<feature type="transmembrane region" description="Helical" evidence="1">
    <location>
        <begin position="174"/>
        <end position="198"/>
    </location>
</feature>
<keyword evidence="1" id="KW-0472">Membrane</keyword>
<feature type="transmembrane region" description="Helical" evidence="1">
    <location>
        <begin position="243"/>
        <end position="260"/>
    </location>
</feature>
<evidence type="ECO:0000313" key="2">
    <source>
        <dbReference type="EMBL" id="NNH23412.1"/>
    </source>
</evidence>
<dbReference type="PANTHER" id="PTHR36844:SF1">
    <property type="entry name" value="PROTEASE PRSW"/>
    <property type="match status" value="1"/>
</dbReference>
<feature type="transmembrane region" description="Helical" evidence="1">
    <location>
        <begin position="272"/>
        <end position="292"/>
    </location>
</feature>
<feature type="transmembrane region" description="Helical" evidence="1">
    <location>
        <begin position="70"/>
        <end position="92"/>
    </location>
</feature>
<protein>
    <submittedName>
        <fullName evidence="2">PrsW family intramembrane metalloprotease</fullName>
    </submittedName>
</protein>
<keyword evidence="2" id="KW-0378">Hydrolase</keyword>
<evidence type="ECO:0000313" key="3">
    <source>
        <dbReference type="Proteomes" id="UP000555552"/>
    </source>
</evidence>
<dbReference type="GO" id="GO:0008237">
    <property type="term" value="F:metallopeptidase activity"/>
    <property type="evidence" value="ECO:0007669"/>
    <property type="project" value="UniProtKB-KW"/>
</dbReference>
<keyword evidence="1" id="KW-1133">Transmembrane helix</keyword>
<dbReference type="GO" id="GO:0006508">
    <property type="term" value="P:proteolysis"/>
    <property type="evidence" value="ECO:0007669"/>
    <property type="project" value="UniProtKB-KW"/>
</dbReference>
<proteinExistence type="predicted"/>
<feature type="transmembrane region" description="Helical" evidence="1">
    <location>
        <begin position="101"/>
        <end position="121"/>
    </location>
</feature>
<keyword evidence="2" id="KW-0645">Protease</keyword>
<reference evidence="2 3" key="1">
    <citation type="submission" date="2020-05" db="EMBL/GenBank/DDBJ databases">
        <title>MicrobeNet Type strains.</title>
        <authorList>
            <person name="Nicholson A.C."/>
        </authorList>
    </citation>
    <scope>NUCLEOTIDE SEQUENCE [LARGE SCALE GENOMIC DNA]</scope>
    <source>
        <strain evidence="2 3">JCM 14547</strain>
    </source>
</reference>
<dbReference type="RefSeq" id="WP_171203226.1">
    <property type="nucleotide sequence ID" value="NZ_BAAANP010000006.1"/>
</dbReference>
<dbReference type="AlphaFoldDB" id="A0A849BRF4"/>
<evidence type="ECO:0000256" key="1">
    <source>
        <dbReference type="SAM" id="Phobius"/>
    </source>
</evidence>
<organism evidence="2 3">
    <name type="scientific">Pseudokineococcus marinus</name>
    <dbReference type="NCBI Taxonomy" id="351215"/>
    <lineage>
        <taxon>Bacteria</taxon>
        <taxon>Bacillati</taxon>
        <taxon>Actinomycetota</taxon>
        <taxon>Actinomycetes</taxon>
        <taxon>Kineosporiales</taxon>
        <taxon>Kineosporiaceae</taxon>
        <taxon>Pseudokineococcus</taxon>
    </lineage>
</organism>
<name>A0A849BRF4_9ACTN</name>
<accession>A0A849BRF4</accession>
<dbReference type="Proteomes" id="UP000555552">
    <property type="component" value="Unassembled WGS sequence"/>
</dbReference>
<feature type="transmembrane region" description="Helical" evidence="1">
    <location>
        <begin position="218"/>
        <end position="236"/>
    </location>
</feature>
<sequence length="411" mass="42797">MTQAGPSPAVGGGLPAAPPLEGWPAALPARRPARRTRARDVVVAALLAAVMVAGLLRVLGIVLVENGPSAVAVGLALALLPVLLVGAVFLWLDRYEAEPPGLLLVALGWGGGVATAIALAVNTQASVLLDASGEPGPVSLGVVAPITEEVAKALGVVAVLLLRRREFDGVVDGVVYAGMVGIGFAFVENVLYFSGALVAGGTQQLAVTFVLRAVVSPFAHPLFTVVVGAAIGAAVARRGRARWLLPVGGLAVAVLLHGAWNLSTFAPLGFPVVYLVLQVPVFAGVVVLVVLARRREGRVLRQHLAAYADAGWLTPAEAHMAASLPERRRARRWARRAGGREGAEAMADFQHLAGELALLRERRVRGTAHRGAAEDERDLVRSLWVLRERVLAASARPTAESVPFGATRAAA</sequence>
<feature type="transmembrane region" description="Helical" evidence="1">
    <location>
        <begin position="141"/>
        <end position="162"/>
    </location>
</feature>